<proteinExistence type="predicted"/>
<sequence>GDEDSESDRDAEDEDADAEDNEQIELPAPVPSRSIHAPSKEEYETYGRLPRGRCPAKRDRSSSIMSHRGSHAPQPRFAPAPRRSSSVNSINFVESDGDDDLDSNEPNRVPGGRIALPKKITADLDSEDEIILNMKGEGYGDVQIAEHLSKQNRVKYDHKTIATRFIRIKRAISTRQDERLDEGLTDWHEGEDEALMKAIAKADAEVHKDYARADAKRWDYAAKFFSGFKPQTVYSAKACEKRYIALMNETATIPP</sequence>
<feature type="non-terminal residue" evidence="1">
    <location>
        <position position="255"/>
    </location>
</feature>
<dbReference type="EMBL" id="JAWDJW010004493">
    <property type="protein sequence ID" value="KAK3074763.1"/>
    <property type="molecule type" value="Genomic_DNA"/>
</dbReference>
<keyword evidence="2" id="KW-1185">Reference proteome</keyword>
<comment type="caution">
    <text evidence="1">The sequence shown here is derived from an EMBL/GenBank/DDBJ whole genome shotgun (WGS) entry which is preliminary data.</text>
</comment>
<evidence type="ECO:0000313" key="2">
    <source>
        <dbReference type="Proteomes" id="UP001186974"/>
    </source>
</evidence>
<dbReference type="Proteomes" id="UP001186974">
    <property type="component" value="Unassembled WGS sequence"/>
</dbReference>
<name>A0ACC3DHJ0_9PEZI</name>
<protein>
    <submittedName>
        <fullName evidence="1">Uncharacterized protein</fullName>
    </submittedName>
</protein>
<reference evidence="1" key="1">
    <citation type="submission" date="2024-09" db="EMBL/GenBank/DDBJ databases">
        <title>Black Yeasts Isolated from many extreme environments.</title>
        <authorList>
            <person name="Coleine C."/>
            <person name="Stajich J.E."/>
            <person name="Selbmann L."/>
        </authorList>
    </citation>
    <scope>NUCLEOTIDE SEQUENCE</scope>
    <source>
        <strain evidence="1">CCFEE 5737</strain>
    </source>
</reference>
<accession>A0ACC3DHJ0</accession>
<organism evidence="1 2">
    <name type="scientific">Coniosporium uncinatum</name>
    <dbReference type="NCBI Taxonomy" id="93489"/>
    <lineage>
        <taxon>Eukaryota</taxon>
        <taxon>Fungi</taxon>
        <taxon>Dikarya</taxon>
        <taxon>Ascomycota</taxon>
        <taxon>Pezizomycotina</taxon>
        <taxon>Dothideomycetes</taxon>
        <taxon>Dothideomycetes incertae sedis</taxon>
        <taxon>Coniosporium</taxon>
    </lineage>
</organism>
<feature type="non-terminal residue" evidence="1">
    <location>
        <position position="1"/>
    </location>
</feature>
<gene>
    <name evidence="1" type="ORF">LTS18_014164</name>
</gene>
<evidence type="ECO:0000313" key="1">
    <source>
        <dbReference type="EMBL" id="KAK3074763.1"/>
    </source>
</evidence>